<feature type="transmembrane region" description="Helical" evidence="7">
    <location>
        <begin position="84"/>
        <end position="106"/>
    </location>
</feature>
<dbReference type="SUPFAM" id="SSF160240">
    <property type="entry name" value="Cation efflux protein cytoplasmic domain-like"/>
    <property type="match status" value="1"/>
</dbReference>
<dbReference type="InterPro" id="IPR027470">
    <property type="entry name" value="Cation_efflux_CTD"/>
</dbReference>
<keyword evidence="5 7" id="KW-1133">Transmembrane helix</keyword>
<comment type="caution">
    <text evidence="10">The sequence shown here is derived from an EMBL/GenBank/DDBJ whole genome shotgun (WGS) entry which is preliminary data.</text>
</comment>
<dbReference type="RefSeq" id="WP_378939664.1">
    <property type="nucleotide sequence ID" value="NZ_JBHLVO010000056.1"/>
</dbReference>
<feature type="domain" description="Cation efflux protein cytoplasmic" evidence="9">
    <location>
        <begin position="214"/>
        <end position="288"/>
    </location>
</feature>
<comment type="similarity">
    <text evidence="2">Belongs to the cation diffusion facilitator (CDF) transporter (TC 2.A.4) family.</text>
</comment>
<dbReference type="InterPro" id="IPR058533">
    <property type="entry name" value="Cation_efflux_TM"/>
</dbReference>
<keyword evidence="4 7" id="KW-0812">Transmembrane</keyword>
<feature type="domain" description="Cation efflux protein transmembrane" evidence="8">
    <location>
        <begin position="17"/>
        <end position="208"/>
    </location>
</feature>
<evidence type="ECO:0000256" key="4">
    <source>
        <dbReference type="ARBA" id="ARBA00022692"/>
    </source>
</evidence>
<evidence type="ECO:0000256" key="7">
    <source>
        <dbReference type="SAM" id="Phobius"/>
    </source>
</evidence>
<dbReference type="Gene3D" id="1.20.1510.10">
    <property type="entry name" value="Cation efflux protein transmembrane domain"/>
    <property type="match status" value="1"/>
</dbReference>
<dbReference type="Gene3D" id="3.30.70.1350">
    <property type="entry name" value="Cation efflux protein, cytoplasmic domain"/>
    <property type="match status" value="1"/>
</dbReference>
<keyword evidence="11" id="KW-1185">Reference proteome</keyword>
<comment type="subcellular location">
    <subcellularLocation>
        <location evidence="1">Membrane</location>
        <topology evidence="1">Multi-pass membrane protein</topology>
    </subcellularLocation>
</comment>
<dbReference type="NCBIfam" id="TIGR01297">
    <property type="entry name" value="CDF"/>
    <property type="match status" value="1"/>
</dbReference>
<dbReference type="PANTHER" id="PTHR43840">
    <property type="entry name" value="MITOCHONDRIAL METAL TRANSPORTER 1-RELATED"/>
    <property type="match status" value="1"/>
</dbReference>
<dbReference type="SUPFAM" id="SSF161111">
    <property type="entry name" value="Cation efflux protein transmembrane domain-like"/>
    <property type="match status" value="1"/>
</dbReference>
<evidence type="ECO:0000259" key="8">
    <source>
        <dbReference type="Pfam" id="PF01545"/>
    </source>
</evidence>
<dbReference type="Pfam" id="PF01545">
    <property type="entry name" value="Cation_efflux"/>
    <property type="match status" value="1"/>
</dbReference>
<dbReference type="InterPro" id="IPR050291">
    <property type="entry name" value="CDF_Transporter"/>
</dbReference>
<evidence type="ECO:0000256" key="5">
    <source>
        <dbReference type="ARBA" id="ARBA00022989"/>
    </source>
</evidence>
<sequence length="289" mass="31471">MDQQKYNDLKLGERGAIISIIAYICLSIIKLVIGYMSESAALKADGLNNTTDIIASIAVLIGLKLSQRPPDEDHGYGHWKSETIASMAASFIMLAVGIQVLTSAVTSMFQGGKESPDIIAAYVGIFSAIAMYFVYRYNKKLATKINSKAVMAAAKDNISDAWVSIGTAIGIFGSQLNMPWLDTLTAIIVGLLICKTALEIFKQASHELSDGFDENKIQLYRGVITQVDGVKGIKAIKGRNYGNNEVLDVVILVKSTLDIKEAHDIATHVEKVMIKDYGVYDVHVHVEPN</sequence>
<keyword evidence="6 7" id="KW-0472">Membrane</keyword>
<evidence type="ECO:0000313" key="10">
    <source>
        <dbReference type="EMBL" id="MFC0274934.1"/>
    </source>
</evidence>
<name>A0ABV6GMT8_9BACI</name>
<organism evidence="10 11">
    <name type="scientific">Metabacillus herbersteinensis</name>
    <dbReference type="NCBI Taxonomy" id="283816"/>
    <lineage>
        <taxon>Bacteria</taxon>
        <taxon>Bacillati</taxon>
        <taxon>Bacillota</taxon>
        <taxon>Bacilli</taxon>
        <taxon>Bacillales</taxon>
        <taxon>Bacillaceae</taxon>
        <taxon>Metabacillus</taxon>
    </lineage>
</organism>
<gene>
    <name evidence="10" type="ORF">ACFFIX_26900</name>
</gene>
<keyword evidence="3" id="KW-0813">Transport</keyword>
<evidence type="ECO:0000256" key="1">
    <source>
        <dbReference type="ARBA" id="ARBA00004141"/>
    </source>
</evidence>
<evidence type="ECO:0000256" key="2">
    <source>
        <dbReference type="ARBA" id="ARBA00008114"/>
    </source>
</evidence>
<evidence type="ECO:0000259" key="9">
    <source>
        <dbReference type="Pfam" id="PF16916"/>
    </source>
</evidence>
<dbReference type="PANTHER" id="PTHR43840:SF50">
    <property type="entry name" value="MANGANESE EFFLUX SYSTEM PROTEIN MNES"/>
    <property type="match status" value="1"/>
</dbReference>
<protein>
    <submittedName>
        <fullName evidence="10">Cation diffusion facilitator family transporter</fullName>
    </submittedName>
</protein>
<dbReference type="InterPro" id="IPR002524">
    <property type="entry name" value="Cation_efflux"/>
</dbReference>
<evidence type="ECO:0000256" key="6">
    <source>
        <dbReference type="ARBA" id="ARBA00023136"/>
    </source>
</evidence>
<dbReference type="InterPro" id="IPR027469">
    <property type="entry name" value="Cation_efflux_TMD_sf"/>
</dbReference>
<accession>A0ABV6GMT8</accession>
<feature type="transmembrane region" description="Helical" evidence="7">
    <location>
        <begin position="118"/>
        <end position="135"/>
    </location>
</feature>
<evidence type="ECO:0000256" key="3">
    <source>
        <dbReference type="ARBA" id="ARBA00022448"/>
    </source>
</evidence>
<feature type="transmembrane region" description="Helical" evidence="7">
    <location>
        <begin position="15"/>
        <end position="35"/>
    </location>
</feature>
<dbReference type="Pfam" id="PF16916">
    <property type="entry name" value="ZT_dimer"/>
    <property type="match status" value="1"/>
</dbReference>
<dbReference type="Proteomes" id="UP001589854">
    <property type="component" value="Unassembled WGS sequence"/>
</dbReference>
<dbReference type="InterPro" id="IPR036837">
    <property type="entry name" value="Cation_efflux_CTD_sf"/>
</dbReference>
<proteinExistence type="inferred from homology"/>
<reference evidence="10 11" key="1">
    <citation type="submission" date="2024-09" db="EMBL/GenBank/DDBJ databases">
        <authorList>
            <person name="Sun Q."/>
            <person name="Mori K."/>
        </authorList>
    </citation>
    <scope>NUCLEOTIDE SEQUENCE [LARGE SCALE GENOMIC DNA]</scope>
    <source>
        <strain evidence="10 11">CCM 7228</strain>
    </source>
</reference>
<evidence type="ECO:0000313" key="11">
    <source>
        <dbReference type="Proteomes" id="UP001589854"/>
    </source>
</evidence>
<dbReference type="EMBL" id="JBHLVO010000056">
    <property type="protein sequence ID" value="MFC0274934.1"/>
    <property type="molecule type" value="Genomic_DNA"/>
</dbReference>